<comment type="catalytic activity">
    <reaction evidence="8">
        <text>L-seryl-[protein] + ATP = O-phospho-L-seryl-[protein] + ADP + H(+)</text>
        <dbReference type="Rhea" id="RHEA:17989"/>
        <dbReference type="Rhea" id="RHEA-COMP:9863"/>
        <dbReference type="Rhea" id="RHEA-COMP:11604"/>
        <dbReference type="ChEBI" id="CHEBI:15378"/>
        <dbReference type="ChEBI" id="CHEBI:29999"/>
        <dbReference type="ChEBI" id="CHEBI:30616"/>
        <dbReference type="ChEBI" id="CHEBI:83421"/>
        <dbReference type="ChEBI" id="CHEBI:456216"/>
        <dbReference type="EC" id="2.7.11.1"/>
    </reaction>
</comment>
<evidence type="ECO:0000256" key="6">
    <source>
        <dbReference type="ARBA" id="ARBA00022840"/>
    </source>
</evidence>
<comment type="catalytic activity">
    <reaction evidence="7">
        <text>L-threonyl-[protein] + ATP = O-phospho-L-threonyl-[protein] + ADP + H(+)</text>
        <dbReference type="Rhea" id="RHEA:46608"/>
        <dbReference type="Rhea" id="RHEA-COMP:11060"/>
        <dbReference type="Rhea" id="RHEA-COMP:11605"/>
        <dbReference type="ChEBI" id="CHEBI:15378"/>
        <dbReference type="ChEBI" id="CHEBI:30013"/>
        <dbReference type="ChEBI" id="CHEBI:30616"/>
        <dbReference type="ChEBI" id="CHEBI:61977"/>
        <dbReference type="ChEBI" id="CHEBI:456216"/>
        <dbReference type="EC" id="2.7.11.1"/>
    </reaction>
</comment>
<accession>A0A8H5AU33</accession>
<keyword evidence="4" id="KW-0547">Nucleotide-binding</keyword>
<keyword evidence="3" id="KW-0808">Transferase</keyword>
<evidence type="ECO:0000256" key="8">
    <source>
        <dbReference type="ARBA" id="ARBA00048679"/>
    </source>
</evidence>
<evidence type="ECO:0000313" key="10">
    <source>
        <dbReference type="EMBL" id="KAF5310944.1"/>
    </source>
</evidence>
<evidence type="ECO:0000313" key="11">
    <source>
        <dbReference type="Proteomes" id="UP000567179"/>
    </source>
</evidence>
<dbReference type="GO" id="GO:0007165">
    <property type="term" value="P:signal transduction"/>
    <property type="evidence" value="ECO:0007669"/>
    <property type="project" value="TreeGrafter"/>
</dbReference>
<dbReference type="InterPro" id="IPR000719">
    <property type="entry name" value="Prot_kinase_dom"/>
</dbReference>
<dbReference type="EMBL" id="JAACJJ010000057">
    <property type="protein sequence ID" value="KAF5310944.1"/>
    <property type="molecule type" value="Genomic_DNA"/>
</dbReference>
<keyword evidence="11" id="KW-1185">Reference proteome</keyword>
<dbReference type="OrthoDB" id="541276at2759"/>
<dbReference type="SUPFAM" id="SSF56112">
    <property type="entry name" value="Protein kinase-like (PK-like)"/>
    <property type="match status" value="1"/>
</dbReference>
<dbReference type="Gene3D" id="1.10.510.10">
    <property type="entry name" value="Transferase(Phosphotransferase) domain 1"/>
    <property type="match status" value="1"/>
</dbReference>
<evidence type="ECO:0000256" key="7">
    <source>
        <dbReference type="ARBA" id="ARBA00047899"/>
    </source>
</evidence>
<sequence>MALWQPPPLGTLIDYNSLKLVEVLRAGHYEVVYRALDVLSHPSKSYTVKCRAKAINQTPSQRLLHTREIALHRLASGHPSVATLYRVIEDAECDFMILDYSPERDLLIQITAVRRYLGNDGLIKEVFLQILDAVERCHAIGIYHRTLHPGNIMCFDHGRRVAINNFRGATINTLSNGFRHGATYSAPECQPGHDTQPYSPMHSDIWSLGILLLNLVAGRKPWRSANVQNDKDFAAYVRHPSHFLSTQFPISRELQRLLLEALVLNSRERISLPRLKMAVENMRTFYSREAVFLDGVALHILQTGRVNGDLSPNENSRRTLKSHKSWDEWPNRRHAGFWELPKNKFSRSAYESALVC</sequence>
<keyword evidence="2" id="KW-0723">Serine/threonine-protein kinase</keyword>
<evidence type="ECO:0000256" key="1">
    <source>
        <dbReference type="ARBA" id="ARBA00012513"/>
    </source>
</evidence>
<dbReference type="Pfam" id="PF00069">
    <property type="entry name" value="Pkinase"/>
    <property type="match status" value="1"/>
</dbReference>
<dbReference type="PANTHER" id="PTHR43895">
    <property type="entry name" value="CALCIUM/CALMODULIN-DEPENDENT PROTEIN KINASE KINASE-RELATED"/>
    <property type="match status" value="1"/>
</dbReference>
<evidence type="ECO:0000256" key="3">
    <source>
        <dbReference type="ARBA" id="ARBA00022679"/>
    </source>
</evidence>
<dbReference type="Gene3D" id="3.30.200.20">
    <property type="entry name" value="Phosphorylase Kinase, domain 1"/>
    <property type="match status" value="1"/>
</dbReference>
<dbReference type="PANTHER" id="PTHR43895:SF32">
    <property type="entry name" value="SERINE_THREONINE-PROTEIN KINASE CHK1"/>
    <property type="match status" value="1"/>
</dbReference>
<evidence type="ECO:0000256" key="5">
    <source>
        <dbReference type="ARBA" id="ARBA00022777"/>
    </source>
</evidence>
<evidence type="ECO:0000256" key="4">
    <source>
        <dbReference type="ARBA" id="ARBA00022741"/>
    </source>
</evidence>
<keyword evidence="5" id="KW-0418">Kinase</keyword>
<dbReference type="EC" id="2.7.11.1" evidence="1"/>
<evidence type="ECO:0000259" key="9">
    <source>
        <dbReference type="PROSITE" id="PS50011"/>
    </source>
</evidence>
<dbReference type="Proteomes" id="UP000567179">
    <property type="component" value="Unassembled WGS sequence"/>
</dbReference>
<organism evidence="10 11">
    <name type="scientific">Psilocybe cf. subviscida</name>
    <dbReference type="NCBI Taxonomy" id="2480587"/>
    <lineage>
        <taxon>Eukaryota</taxon>
        <taxon>Fungi</taxon>
        <taxon>Dikarya</taxon>
        <taxon>Basidiomycota</taxon>
        <taxon>Agaricomycotina</taxon>
        <taxon>Agaricomycetes</taxon>
        <taxon>Agaricomycetidae</taxon>
        <taxon>Agaricales</taxon>
        <taxon>Agaricineae</taxon>
        <taxon>Strophariaceae</taxon>
        <taxon>Psilocybe</taxon>
    </lineage>
</organism>
<dbReference type="InterPro" id="IPR011009">
    <property type="entry name" value="Kinase-like_dom_sf"/>
</dbReference>
<dbReference type="GO" id="GO:0005524">
    <property type="term" value="F:ATP binding"/>
    <property type="evidence" value="ECO:0007669"/>
    <property type="project" value="UniProtKB-KW"/>
</dbReference>
<proteinExistence type="predicted"/>
<comment type="caution">
    <text evidence="10">The sequence shown here is derived from an EMBL/GenBank/DDBJ whole genome shotgun (WGS) entry which is preliminary data.</text>
</comment>
<name>A0A8H5AU33_9AGAR</name>
<evidence type="ECO:0000256" key="2">
    <source>
        <dbReference type="ARBA" id="ARBA00022527"/>
    </source>
</evidence>
<protein>
    <recommendedName>
        <fullName evidence="1">non-specific serine/threonine protein kinase</fullName>
        <ecNumber evidence="1">2.7.11.1</ecNumber>
    </recommendedName>
</protein>
<gene>
    <name evidence="10" type="ORF">D9619_008087</name>
</gene>
<feature type="domain" description="Protein kinase" evidence="9">
    <location>
        <begin position="18"/>
        <end position="286"/>
    </location>
</feature>
<dbReference type="AlphaFoldDB" id="A0A8H5AU33"/>
<dbReference type="PROSITE" id="PS50011">
    <property type="entry name" value="PROTEIN_KINASE_DOM"/>
    <property type="match status" value="1"/>
</dbReference>
<keyword evidence="6" id="KW-0067">ATP-binding</keyword>
<reference evidence="10 11" key="1">
    <citation type="journal article" date="2020" name="ISME J.">
        <title>Uncovering the hidden diversity of litter-decomposition mechanisms in mushroom-forming fungi.</title>
        <authorList>
            <person name="Floudas D."/>
            <person name="Bentzer J."/>
            <person name="Ahren D."/>
            <person name="Johansson T."/>
            <person name="Persson P."/>
            <person name="Tunlid A."/>
        </authorList>
    </citation>
    <scope>NUCLEOTIDE SEQUENCE [LARGE SCALE GENOMIC DNA]</scope>
    <source>
        <strain evidence="10 11">CBS 101986</strain>
    </source>
</reference>
<dbReference type="GO" id="GO:0004674">
    <property type="term" value="F:protein serine/threonine kinase activity"/>
    <property type="evidence" value="ECO:0007669"/>
    <property type="project" value="UniProtKB-KW"/>
</dbReference>
<dbReference type="SMART" id="SM00220">
    <property type="entry name" value="S_TKc"/>
    <property type="match status" value="1"/>
</dbReference>